<sequence length="52" mass="5644">MAARIGPTVCELEGPMPILKISKTLIAIAAARIVKKIPIKKSKPTFQSNLQQ</sequence>
<proteinExistence type="predicted"/>
<protein>
    <submittedName>
        <fullName evidence="1">Uncharacterized protein</fullName>
    </submittedName>
</protein>
<dbReference type="RefSeq" id="WP_256601757.1">
    <property type="nucleotide sequence ID" value="NZ_JANIBJ010000011.1"/>
</dbReference>
<comment type="caution">
    <text evidence="1">The sequence shown here is derived from an EMBL/GenBank/DDBJ whole genome shotgun (WGS) entry which is preliminary data.</text>
</comment>
<dbReference type="EMBL" id="JANIBJ010000011">
    <property type="protein sequence ID" value="MCQ8103939.1"/>
    <property type="molecule type" value="Genomic_DNA"/>
</dbReference>
<dbReference type="Proteomes" id="UP001524499">
    <property type="component" value="Unassembled WGS sequence"/>
</dbReference>
<name>A0ABT1TGP3_9GAMM</name>
<evidence type="ECO:0000313" key="2">
    <source>
        <dbReference type="Proteomes" id="UP001524499"/>
    </source>
</evidence>
<evidence type="ECO:0000313" key="1">
    <source>
        <dbReference type="EMBL" id="MCQ8103939.1"/>
    </source>
</evidence>
<organism evidence="1 2">
    <name type="scientific">Methylomonas subterranea</name>
    <dbReference type="NCBI Taxonomy" id="2952225"/>
    <lineage>
        <taxon>Bacteria</taxon>
        <taxon>Pseudomonadati</taxon>
        <taxon>Pseudomonadota</taxon>
        <taxon>Gammaproteobacteria</taxon>
        <taxon>Methylococcales</taxon>
        <taxon>Methylococcaceae</taxon>
        <taxon>Methylomonas</taxon>
    </lineage>
</organism>
<keyword evidence="2" id="KW-1185">Reference proteome</keyword>
<gene>
    <name evidence="1" type="ORF">NP590_07475</name>
</gene>
<reference evidence="1 2" key="1">
    <citation type="submission" date="2022-07" db="EMBL/GenBank/DDBJ databases">
        <title>Methylomonas rivi sp. nov., Methylomonas rosea sp. nov., Methylomonas aureus sp. nov. and Methylomonas subterranea sp. nov., four novel methanotrophs isolated from a freshwater creek and the deep terrestrial subsurface.</title>
        <authorList>
            <person name="Abin C."/>
            <person name="Sankaranarayanan K."/>
            <person name="Garner C."/>
            <person name="Sindelar R."/>
            <person name="Kotary K."/>
            <person name="Garner R."/>
            <person name="Barclay S."/>
            <person name="Lawson P."/>
            <person name="Krumholz L."/>
        </authorList>
    </citation>
    <scope>NUCLEOTIDE SEQUENCE [LARGE SCALE GENOMIC DNA]</scope>
    <source>
        <strain evidence="1 2">SURF-2</strain>
    </source>
</reference>
<accession>A0ABT1TGP3</accession>